<dbReference type="PROSITE" id="PS50011">
    <property type="entry name" value="PROTEIN_KINASE_DOM"/>
    <property type="match status" value="1"/>
</dbReference>
<sequence>MISRNLLFHFQYCMLCLLSFHTRRTSPVNFLSSYCANTTYEPNSISGRIYSNNLYSVLDALSSNAFRTDTGGFYNISTGNDPSNTVYGLFLCRGDVSTDVCGQCVAIAAVKVIEECPYHEDAIVWYEECFLRFSNQAIFSRVDSYVVLSMYNVQNVTGRDQEKFKTTLENLVNDIAVQAANRTGGKMFAVREGDYSMGKNKLYTLAQCTPDLSALDCETCLSNAISVLPSCCNGRVGGRVMFPSCKVRYEVYPFYGSVSSAPPPTSSAPPLPANSPGGPPSSSTKGKFWSIVIYGSLFWACMQAYDFLFHLFADILTAESLQYSLTEIQIVTNNFSVDNKIGEGGFGRVYKGVLGNGQEVAVKRLSRSSGQGAEEFKNEIVVVAKLQHRNLVRLLGFCLEGEEKILIYEFVPNKSLDYFLFDSENKRSLNWARRYNIIGGIARGLLYLHEDSRLRIVHRDLKAGNILLDGNMSPKIADFGMARICGVDQSEGNTNRIAGTFGYMAPEYTRRGQFSVKSDVFSFGVVILEIITGKKNSTFSQSED</sequence>
<dbReference type="FunFam" id="3.30.200.20:FF:000727">
    <property type="entry name" value="Cysteine-rich RLK (RECEPTOR-like protein kinase) 23"/>
    <property type="match status" value="1"/>
</dbReference>
<dbReference type="PROSITE" id="PS00108">
    <property type="entry name" value="PROTEIN_KINASE_ST"/>
    <property type="match status" value="1"/>
</dbReference>
<dbReference type="GO" id="GO:0002229">
    <property type="term" value="P:defense response to oomycetes"/>
    <property type="evidence" value="ECO:0007669"/>
    <property type="project" value="UniProtKB-ARBA"/>
</dbReference>
<feature type="chain" id="PRO_5001655869" description="Cysteine-rich receptor-like protein kinase 25" evidence="19">
    <location>
        <begin position="28"/>
        <end position="544"/>
    </location>
</feature>
<reference evidence="23" key="1">
    <citation type="journal article" date="2014" name="Science">
        <title>The coffee genome provides insight into the convergent evolution of caffeine biosynthesis.</title>
        <authorList>
            <person name="Denoeud F."/>
            <person name="Carretero-Paulet L."/>
            <person name="Dereeper A."/>
            <person name="Droc G."/>
            <person name="Guyot R."/>
            <person name="Pietrella M."/>
            <person name="Zheng C."/>
            <person name="Alberti A."/>
            <person name="Anthony F."/>
            <person name="Aprea G."/>
            <person name="Aury J.M."/>
            <person name="Bento P."/>
            <person name="Bernard M."/>
            <person name="Bocs S."/>
            <person name="Campa C."/>
            <person name="Cenci A."/>
            <person name="Combes M.C."/>
            <person name="Crouzillat D."/>
            <person name="Da Silva C."/>
            <person name="Daddiego L."/>
            <person name="De Bellis F."/>
            <person name="Dussert S."/>
            <person name="Garsmeur O."/>
            <person name="Gayraud T."/>
            <person name="Guignon V."/>
            <person name="Jahn K."/>
            <person name="Jamilloux V."/>
            <person name="Joet T."/>
            <person name="Labadie K."/>
            <person name="Lan T."/>
            <person name="Leclercq J."/>
            <person name="Lepelley M."/>
            <person name="Leroy T."/>
            <person name="Li L.T."/>
            <person name="Librado P."/>
            <person name="Lopez L."/>
            <person name="Munoz A."/>
            <person name="Noel B."/>
            <person name="Pallavicini A."/>
            <person name="Perrotta G."/>
            <person name="Poncet V."/>
            <person name="Pot D."/>
            <person name="Priyono X."/>
            <person name="Rigoreau M."/>
            <person name="Rouard M."/>
            <person name="Rozas J."/>
            <person name="Tranchant-Dubreuil C."/>
            <person name="VanBuren R."/>
            <person name="Zhang Q."/>
            <person name="Andrade A.C."/>
            <person name="Argout X."/>
            <person name="Bertrand B."/>
            <person name="de Kochko A."/>
            <person name="Graziosi G."/>
            <person name="Henry R.J."/>
            <person name="Jayarama X."/>
            <person name="Ming R."/>
            <person name="Nagai C."/>
            <person name="Rounsley S."/>
            <person name="Sankoff D."/>
            <person name="Giuliano G."/>
            <person name="Albert V.A."/>
            <person name="Wincker P."/>
            <person name="Lashermes P."/>
        </authorList>
    </citation>
    <scope>NUCLEOTIDE SEQUENCE [LARGE SCALE GENOMIC DNA]</scope>
    <source>
        <strain evidence="23">cv. DH200-94</strain>
    </source>
</reference>
<evidence type="ECO:0000256" key="6">
    <source>
        <dbReference type="ARBA" id="ARBA00022679"/>
    </source>
</evidence>
<dbReference type="Proteomes" id="UP000295252">
    <property type="component" value="Chromosome III"/>
</dbReference>
<dbReference type="SUPFAM" id="SSF56112">
    <property type="entry name" value="Protein kinase-like (PK-like)"/>
    <property type="match status" value="1"/>
</dbReference>
<evidence type="ECO:0000256" key="10">
    <source>
        <dbReference type="ARBA" id="ARBA00022741"/>
    </source>
</evidence>
<evidence type="ECO:0000256" key="18">
    <source>
        <dbReference type="SAM" id="MobiDB-lite"/>
    </source>
</evidence>
<proteinExistence type="inferred from homology"/>
<organism evidence="22 23">
    <name type="scientific">Coffea canephora</name>
    <name type="common">Robusta coffee</name>
    <dbReference type="NCBI Taxonomy" id="49390"/>
    <lineage>
        <taxon>Eukaryota</taxon>
        <taxon>Viridiplantae</taxon>
        <taxon>Streptophyta</taxon>
        <taxon>Embryophyta</taxon>
        <taxon>Tracheophyta</taxon>
        <taxon>Spermatophyta</taxon>
        <taxon>Magnoliopsida</taxon>
        <taxon>eudicotyledons</taxon>
        <taxon>Gunneridae</taxon>
        <taxon>Pentapetalae</taxon>
        <taxon>asterids</taxon>
        <taxon>lamiids</taxon>
        <taxon>Gentianales</taxon>
        <taxon>Rubiaceae</taxon>
        <taxon>Ixoroideae</taxon>
        <taxon>Gardenieae complex</taxon>
        <taxon>Bertiereae - Coffeeae clade</taxon>
        <taxon>Coffeeae</taxon>
        <taxon>Coffea</taxon>
    </lineage>
</organism>
<dbReference type="Gramene" id="CDP19431">
    <property type="protein sequence ID" value="CDP19431"/>
    <property type="gene ID" value="GSCOC_T00006550001"/>
</dbReference>
<name>A0A068VFC7_COFCA</name>
<feature type="binding site" evidence="17">
    <location>
        <position position="363"/>
    </location>
    <ligand>
        <name>ATP</name>
        <dbReference type="ChEBI" id="CHEBI:30616"/>
    </ligand>
</feature>
<dbReference type="PANTHER" id="PTHR27002">
    <property type="entry name" value="RECEPTOR-LIKE SERINE/THREONINE-PROTEIN KINASE SD1-8"/>
    <property type="match status" value="1"/>
</dbReference>
<comment type="similarity">
    <text evidence="2">In the N-terminal section; belongs to the leguminous lectin family.</text>
</comment>
<dbReference type="OrthoDB" id="4062651at2759"/>
<dbReference type="STRING" id="49390.A0A068VFC7"/>
<dbReference type="Gene3D" id="3.30.200.20">
    <property type="entry name" value="Phosphorylase Kinase, domain 1"/>
    <property type="match status" value="1"/>
</dbReference>
<dbReference type="FunFam" id="1.10.510.10:FF:000240">
    <property type="entry name" value="Lectin-domain containing receptor kinase A4.3"/>
    <property type="match status" value="1"/>
</dbReference>
<dbReference type="PROSITE" id="PS00107">
    <property type="entry name" value="PROTEIN_KINASE_ATP"/>
    <property type="match status" value="1"/>
</dbReference>
<dbReference type="PhylomeDB" id="A0A068VFC7"/>
<evidence type="ECO:0000256" key="13">
    <source>
        <dbReference type="ARBA" id="ARBA00022989"/>
    </source>
</evidence>
<evidence type="ECO:0000256" key="7">
    <source>
        <dbReference type="ARBA" id="ARBA00022692"/>
    </source>
</evidence>
<dbReference type="GO" id="GO:0005524">
    <property type="term" value="F:ATP binding"/>
    <property type="evidence" value="ECO:0007669"/>
    <property type="project" value="UniProtKB-UniRule"/>
</dbReference>
<feature type="region of interest" description="Disordered" evidence="18">
    <location>
        <begin position="265"/>
        <end position="284"/>
    </location>
</feature>
<evidence type="ECO:0000256" key="19">
    <source>
        <dbReference type="SAM" id="SignalP"/>
    </source>
</evidence>
<keyword evidence="13" id="KW-1133">Transmembrane helix</keyword>
<feature type="domain" description="Protein kinase" evidence="20">
    <location>
        <begin position="335"/>
        <end position="544"/>
    </location>
</feature>
<evidence type="ECO:0000256" key="9">
    <source>
        <dbReference type="ARBA" id="ARBA00022737"/>
    </source>
</evidence>
<dbReference type="Gene3D" id="1.10.510.10">
    <property type="entry name" value="Transferase(Phosphotransferase) domain 1"/>
    <property type="match status" value="1"/>
</dbReference>
<dbReference type="FunFam" id="3.30.430.20:FF:000012">
    <property type="entry name" value="Cysteine-rich receptor-like protein kinase 25"/>
    <property type="match status" value="1"/>
</dbReference>
<feature type="signal peptide" evidence="19">
    <location>
        <begin position="1"/>
        <end position="27"/>
    </location>
</feature>
<dbReference type="PANTHER" id="PTHR27002:SF1050">
    <property type="entry name" value="CYSTEINE-RICH RECEPTOR-LIKE PROTEIN KINASE 5"/>
    <property type="match status" value="1"/>
</dbReference>
<dbReference type="InterPro" id="IPR038408">
    <property type="entry name" value="GNK2_sf"/>
</dbReference>
<dbReference type="Pfam" id="PF07714">
    <property type="entry name" value="PK_Tyr_Ser-Thr"/>
    <property type="match status" value="1"/>
</dbReference>
<dbReference type="OMA" id="NGRIPWS"/>
<dbReference type="InterPro" id="IPR011009">
    <property type="entry name" value="Kinase-like_dom_sf"/>
</dbReference>
<evidence type="ECO:0000313" key="23">
    <source>
        <dbReference type="Proteomes" id="UP000295252"/>
    </source>
</evidence>
<comment type="similarity">
    <text evidence="3">In the C-terminal section; belongs to the protein kinase superfamily. Ser/Thr protein kinase family.</text>
</comment>
<evidence type="ECO:0000259" key="20">
    <source>
        <dbReference type="PROSITE" id="PS50011"/>
    </source>
</evidence>
<dbReference type="InParanoid" id="A0A068VFC7"/>
<dbReference type="InterPro" id="IPR008271">
    <property type="entry name" value="Ser/Thr_kinase_AS"/>
</dbReference>
<evidence type="ECO:0000256" key="14">
    <source>
        <dbReference type="ARBA" id="ARBA00023136"/>
    </source>
</evidence>
<evidence type="ECO:0000256" key="17">
    <source>
        <dbReference type="PROSITE-ProRule" id="PRU10141"/>
    </source>
</evidence>
<feature type="domain" description="Gnk2-homologous" evidence="21">
    <location>
        <begin position="28"/>
        <end position="138"/>
    </location>
</feature>
<dbReference type="Pfam" id="PF01657">
    <property type="entry name" value="Stress-antifung"/>
    <property type="match status" value="2"/>
</dbReference>
<dbReference type="GO" id="GO:0005886">
    <property type="term" value="C:plasma membrane"/>
    <property type="evidence" value="ECO:0007669"/>
    <property type="project" value="UniProtKB-SubCell"/>
</dbReference>
<keyword evidence="14" id="KW-0472">Membrane</keyword>
<dbReference type="AlphaFoldDB" id="A0A068VFC7"/>
<dbReference type="InterPro" id="IPR001245">
    <property type="entry name" value="Ser-Thr/Tyr_kinase_cat_dom"/>
</dbReference>
<evidence type="ECO:0000256" key="15">
    <source>
        <dbReference type="ARBA" id="ARBA00023170"/>
    </source>
</evidence>
<dbReference type="Gene3D" id="3.30.430.20">
    <property type="entry name" value="Gnk2 domain, C-X8-C-X2-C motif"/>
    <property type="match status" value="2"/>
</dbReference>
<keyword evidence="9" id="KW-0677">Repeat</keyword>
<feature type="compositionally biased region" description="Pro residues" evidence="18">
    <location>
        <begin position="265"/>
        <end position="279"/>
    </location>
</feature>
<dbReference type="CDD" id="cd23509">
    <property type="entry name" value="Gnk2-like"/>
    <property type="match status" value="2"/>
</dbReference>
<dbReference type="GO" id="GO:0004674">
    <property type="term" value="F:protein serine/threonine kinase activity"/>
    <property type="evidence" value="ECO:0007669"/>
    <property type="project" value="UniProtKB-KW"/>
</dbReference>
<dbReference type="InterPro" id="IPR000719">
    <property type="entry name" value="Prot_kinase_dom"/>
</dbReference>
<keyword evidence="7" id="KW-0812">Transmembrane</keyword>
<evidence type="ECO:0000256" key="11">
    <source>
        <dbReference type="ARBA" id="ARBA00022777"/>
    </source>
</evidence>
<evidence type="ECO:0008006" key="24">
    <source>
        <dbReference type="Google" id="ProtNLM"/>
    </source>
</evidence>
<accession>A0A068VFC7</accession>
<dbReference type="InterPro" id="IPR002902">
    <property type="entry name" value="GNK2"/>
</dbReference>
<evidence type="ECO:0000313" key="22">
    <source>
        <dbReference type="EMBL" id="CDP19431.1"/>
    </source>
</evidence>
<keyword evidence="12 17" id="KW-0067">ATP-binding</keyword>
<evidence type="ECO:0000256" key="4">
    <source>
        <dbReference type="ARBA" id="ARBA00022475"/>
    </source>
</evidence>
<keyword evidence="11" id="KW-0418">Kinase</keyword>
<evidence type="ECO:0000256" key="8">
    <source>
        <dbReference type="ARBA" id="ARBA00022729"/>
    </source>
</evidence>
<dbReference type="PROSITE" id="PS51473">
    <property type="entry name" value="GNK2"/>
    <property type="match status" value="2"/>
</dbReference>
<keyword evidence="4" id="KW-1003">Cell membrane</keyword>
<evidence type="ECO:0000256" key="16">
    <source>
        <dbReference type="ARBA" id="ARBA00023180"/>
    </source>
</evidence>
<keyword evidence="10 17" id="KW-0547">Nucleotide-binding</keyword>
<evidence type="ECO:0000259" key="21">
    <source>
        <dbReference type="PROSITE" id="PS51473"/>
    </source>
</evidence>
<keyword evidence="15" id="KW-0675">Receptor</keyword>
<keyword evidence="16" id="KW-0325">Glycoprotein</keyword>
<gene>
    <name evidence="22" type="ORF">GSCOC_T00006550001</name>
</gene>
<feature type="domain" description="Gnk2-homologous" evidence="21">
    <location>
        <begin position="144"/>
        <end position="254"/>
    </location>
</feature>
<keyword evidence="6" id="KW-0808">Transferase</keyword>
<dbReference type="SMART" id="SM00220">
    <property type="entry name" value="S_TKc"/>
    <property type="match status" value="1"/>
</dbReference>
<dbReference type="EMBL" id="HG739566">
    <property type="protein sequence ID" value="CDP19431.1"/>
    <property type="molecule type" value="Genomic_DNA"/>
</dbReference>
<protein>
    <recommendedName>
        <fullName evidence="24">Cysteine-rich receptor-like protein kinase 25</fullName>
    </recommendedName>
</protein>
<evidence type="ECO:0000256" key="12">
    <source>
        <dbReference type="ARBA" id="ARBA00022840"/>
    </source>
</evidence>
<evidence type="ECO:0000256" key="1">
    <source>
        <dbReference type="ARBA" id="ARBA00004251"/>
    </source>
</evidence>
<dbReference type="InterPro" id="IPR017441">
    <property type="entry name" value="Protein_kinase_ATP_BS"/>
</dbReference>
<evidence type="ECO:0000256" key="5">
    <source>
        <dbReference type="ARBA" id="ARBA00022527"/>
    </source>
</evidence>
<keyword evidence="8 19" id="KW-0732">Signal</keyword>
<evidence type="ECO:0000256" key="3">
    <source>
        <dbReference type="ARBA" id="ARBA00010217"/>
    </source>
</evidence>
<comment type="subcellular location">
    <subcellularLocation>
        <location evidence="1">Cell membrane</location>
        <topology evidence="1">Single-pass type I membrane protein</topology>
    </subcellularLocation>
</comment>
<keyword evidence="5" id="KW-0723">Serine/threonine-protein kinase</keyword>
<evidence type="ECO:0000256" key="2">
    <source>
        <dbReference type="ARBA" id="ARBA00008536"/>
    </source>
</evidence>
<keyword evidence="23" id="KW-1185">Reference proteome</keyword>